<comment type="subcellular location">
    <subcellularLocation>
        <location evidence="1">Secreted</location>
    </subcellularLocation>
</comment>
<feature type="transmembrane region" description="Helical" evidence="5">
    <location>
        <begin position="12"/>
        <end position="34"/>
    </location>
</feature>
<evidence type="ECO:0000313" key="8">
    <source>
        <dbReference type="Proteomes" id="UP000005435"/>
    </source>
</evidence>
<dbReference type="PROSITE" id="PS51272">
    <property type="entry name" value="SLH"/>
    <property type="match status" value="3"/>
</dbReference>
<dbReference type="HOGENOM" id="CLU_623622_0_0_9"/>
<dbReference type="Pfam" id="PF00395">
    <property type="entry name" value="SLH"/>
    <property type="match status" value="3"/>
</dbReference>
<dbReference type="STRING" id="720554.Clocl_3334"/>
<dbReference type="SUPFAM" id="SSF49384">
    <property type="entry name" value="Carbohydrate-binding domain"/>
    <property type="match status" value="1"/>
</dbReference>
<dbReference type="RefSeq" id="WP_014256365.1">
    <property type="nucleotide sequence ID" value="NC_016627.1"/>
</dbReference>
<evidence type="ECO:0000256" key="4">
    <source>
        <dbReference type="SAM" id="MobiDB-lite"/>
    </source>
</evidence>
<dbReference type="GO" id="GO:0005576">
    <property type="term" value="C:extracellular region"/>
    <property type="evidence" value="ECO:0007669"/>
    <property type="project" value="UniProtKB-SubCell"/>
</dbReference>
<dbReference type="OrthoDB" id="174569at2"/>
<evidence type="ECO:0000259" key="6">
    <source>
        <dbReference type="PROSITE" id="PS51272"/>
    </source>
</evidence>
<reference evidence="8" key="1">
    <citation type="submission" date="2011-12" db="EMBL/GenBank/DDBJ databases">
        <title>Complete sequence of Clostridium clariflavum DSM 19732.</title>
        <authorList>
            <consortium name="US DOE Joint Genome Institute"/>
            <person name="Lucas S."/>
            <person name="Han J."/>
            <person name="Lapidus A."/>
            <person name="Cheng J.-F."/>
            <person name="Goodwin L."/>
            <person name="Pitluck S."/>
            <person name="Peters L."/>
            <person name="Teshima H."/>
            <person name="Detter J.C."/>
            <person name="Han C."/>
            <person name="Tapia R."/>
            <person name="Land M."/>
            <person name="Hauser L."/>
            <person name="Kyrpides N."/>
            <person name="Ivanova N."/>
            <person name="Pagani I."/>
            <person name="Kitzmiller T."/>
            <person name="Lynd L."/>
            <person name="Izquierdo J."/>
            <person name="Woyke T."/>
        </authorList>
    </citation>
    <scope>NUCLEOTIDE SEQUENCE [LARGE SCALE GENOMIC DNA]</scope>
    <source>
        <strain evidence="8">DSM 19732 / NBRC 101661 / EBR45</strain>
    </source>
</reference>
<keyword evidence="5" id="KW-0812">Transmembrane</keyword>
<evidence type="ECO:0000256" key="3">
    <source>
        <dbReference type="ARBA" id="ARBA00022737"/>
    </source>
</evidence>
<keyword evidence="8" id="KW-1185">Reference proteome</keyword>
<dbReference type="InterPro" id="IPR001119">
    <property type="entry name" value="SLH_dom"/>
</dbReference>
<keyword evidence="3" id="KW-0677">Repeat</keyword>
<dbReference type="Proteomes" id="UP000005435">
    <property type="component" value="Chromosome"/>
</dbReference>
<feature type="domain" description="SLH" evidence="6">
    <location>
        <begin position="257"/>
        <end position="320"/>
    </location>
</feature>
<keyword evidence="5" id="KW-1133">Transmembrane helix</keyword>
<dbReference type="InterPro" id="IPR051465">
    <property type="entry name" value="Cell_Envelope_Struct_Comp"/>
</dbReference>
<dbReference type="GO" id="GO:0000272">
    <property type="term" value="P:polysaccharide catabolic process"/>
    <property type="evidence" value="ECO:0007669"/>
    <property type="project" value="InterPro"/>
</dbReference>
<accession>G8LXB5</accession>
<dbReference type="AlphaFoldDB" id="G8LXB5"/>
<dbReference type="GO" id="GO:0030246">
    <property type="term" value="F:carbohydrate binding"/>
    <property type="evidence" value="ECO:0007669"/>
    <property type="project" value="InterPro"/>
</dbReference>
<dbReference type="KEGG" id="ccl:Clocl_3334"/>
<name>G8LXB5_ACECE</name>
<feature type="region of interest" description="Disordered" evidence="4">
    <location>
        <begin position="195"/>
        <end position="231"/>
    </location>
</feature>
<organism evidence="7 8">
    <name type="scientific">Acetivibrio clariflavus (strain DSM 19732 / NBRC 101661 / EBR45)</name>
    <name type="common">Clostridium clariflavum</name>
    <dbReference type="NCBI Taxonomy" id="720554"/>
    <lineage>
        <taxon>Bacteria</taxon>
        <taxon>Bacillati</taxon>
        <taxon>Bacillota</taxon>
        <taxon>Clostridia</taxon>
        <taxon>Eubacteriales</taxon>
        <taxon>Oscillospiraceae</taxon>
        <taxon>Acetivibrio</taxon>
    </lineage>
</organism>
<evidence type="ECO:0000256" key="2">
    <source>
        <dbReference type="ARBA" id="ARBA00022525"/>
    </source>
</evidence>
<evidence type="ECO:0000256" key="5">
    <source>
        <dbReference type="SAM" id="Phobius"/>
    </source>
</evidence>
<dbReference type="Pfam" id="PF00963">
    <property type="entry name" value="Cohesin"/>
    <property type="match status" value="1"/>
</dbReference>
<dbReference type="InterPro" id="IPR002102">
    <property type="entry name" value="Cohesin_dom"/>
</dbReference>
<protein>
    <submittedName>
        <fullName evidence="7">Putative S-layer protein</fullName>
    </submittedName>
</protein>
<keyword evidence="5" id="KW-0472">Membrane</keyword>
<dbReference type="PANTHER" id="PTHR43308:SF5">
    <property type="entry name" value="S-LAYER PROTEIN _ PEPTIDOGLYCAN ENDO-BETA-N-ACETYLGLUCOSAMINIDASE"/>
    <property type="match status" value="1"/>
</dbReference>
<gene>
    <name evidence="7" type="ordered locus">Clocl_3334</name>
</gene>
<dbReference type="Gene3D" id="2.60.40.680">
    <property type="match status" value="1"/>
</dbReference>
<dbReference type="eggNOG" id="COG2866">
    <property type="taxonomic scope" value="Bacteria"/>
</dbReference>
<sequence length="439" mass="48302" precursor="true">MGIKDRLFSFRKVWCIVIVTVLTVCYLFTSFTYADDSMQVNLAVLRGEKGTTVTVPLTVKNVPESGIYTCSFWVDFNPEIFSSVSITPGELIINPSDFYSNVNNTKGFVAMVFEAPADESRVIKNDGTMAYIKFTIADNASDGVSFLTYNLSRSAVFTTGIDEIKGILYNNGAVVIGKAAIPSVIPTSTPTVTPTPTSIITPTSIPTPTSNFTPTLTPTPFSTPTVTSTPIPTSTEFPVIPTLPPEQVTPISTPPTGNIQVPKDIDTHWAKLYILRLISMGVVQGYPDGTIKPDNNITRAEAITALMKAIGYGPAENPQFDFADKNEIPDWVKGFLKTALDMKVVSGYEDNTFRASRNVTRQEVVIMLMKTFKFEPSDISVNSFADDEKIASWSKRYVNTACNLGIIKGYNDNTFMPDKNVTRAELFTMIAKCFEYLDR</sequence>
<feature type="domain" description="SLH" evidence="6">
    <location>
        <begin position="381"/>
        <end position="439"/>
    </location>
</feature>
<keyword evidence="2" id="KW-0964">Secreted</keyword>
<feature type="domain" description="SLH" evidence="6">
    <location>
        <begin position="322"/>
        <end position="380"/>
    </location>
</feature>
<evidence type="ECO:0000256" key="1">
    <source>
        <dbReference type="ARBA" id="ARBA00004613"/>
    </source>
</evidence>
<dbReference type="CDD" id="cd08548">
    <property type="entry name" value="Type_I_cohesin_like"/>
    <property type="match status" value="1"/>
</dbReference>
<proteinExistence type="predicted"/>
<evidence type="ECO:0000313" key="7">
    <source>
        <dbReference type="EMBL" id="AEV69833.1"/>
    </source>
</evidence>
<dbReference type="PANTHER" id="PTHR43308">
    <property type="entry name" value="OUTER MEMBRANE PROTEIN ALPHA-RELATED"/>
    <property type="match status" value="1"/>
</dbReference>
<dbReference type="EMBL" id="CP003065">
    <property type="protein sequence ID" value="AEV69833.1"/>
    <property type="molecule type" value="Genomic_DNA"/>
</dbReference>
<reference evidence="7 8" key="2">
    <citation type="journal article" date="2012" name="Stand. Genomic Sci.">
        <title>Complete Genome Sequence of Clostridium clariflavum DSM 19732.</title>
        <authorList>
            <person name="Izquierdo J.A."/>
            <person name="Goodwin L."/>
            <person name="Davenport K.W."/>
            <person name="Teshima H."/>
            <person name="Bruce D."/>
            <person name="Detter C."/>
            <person name="Tapia R."/>
            <person name="Han S."/>
            <person name="Land M."/>
            <person name="Hauser L."/>
            <person name="Jeffries C.D."/>
            <person name="Han J."/>
            <person name="Pitluck S."/>
            <person name="Nolan M."/>
            <person name="Chen A."/>
            <person name="Huntemann M."/>
            <person name="Mavromatis K."/>
            <person name="Mikhailova N."/>
            <person name="Liolios K."/>
            <person name="Woyke T."/>
            <person name="Lynd L.R."/>
        </authorList>
    </citation>
    <scope>NUCLEOTIDE SEQUENCE [LARGE SCALE GENOMIC DNA]</scope>
    <source>
        <strain evidence="8">DSM 19732 / NBRC 101661 / EBR45</strain>
    </source>
</reference>
<dbReference type="InterPro" id="IPR008965">
    <property type="entry name" value="CBM2/CBM3_carb-bd_dom_sf"/>
</dbReference>